<sequence>MERNRSLLLNVILAAVVGLACLCVLLWRTFAPATVLPELNVPVVTALSLAALVVERYLAPGARRAWVPLILLAGATLGLLPWCAGLVSAAQALELCLLGGAVFAVTAVLYTSMADRLSSGPVCRAAPVLSAFLLFLAGQCLTGLLL</sequence>
<feature type="transmembrane region" description="Helical" evidence="1">
    <location>
        <begin position="7"/>
        <end position="27"/>
    </location>
</feature>
<dbReference type="PROSITE" id="PS51257">
    <property type="entry name" value="PROKAR_LIPOPROTEIN"/>
    <property type="match status" value="1"/>
</dbReference>
<feature type="transmembrane region" description="Helical" evidence="1">
    <location>
        <begin position="88"/>
        <end position="110"/>
    </location>
</feature>
<dbReference type="Proteomes" id="UP001204562">
    <property type="component" value="Unassembled WGS sequence"/>
</dbReference>
<evidence type="ECO:0000313" key="2">
    <source>
        <dbReference type="EMBL" id="MCQ4769603.1"/>
    </source>
</evidence>
<comment type="caution">
    <text evidence="2">The sequence shown here is derived from an EMBL/GenBank/DDBJ whole genome shotgun (WGS) entry which is preliminary data.</text>
</comment>
<feature type="transmembrane region" description="Helical" evidence="1">
    <location>
        <begin position="39"/>
        <end position="58"/>
    </location>
</feature>
<evidence type="ECO:0000313" key="3">
    <source>
        <dbReference type="Proteomes" id="UP001204562"/>
    </source>
</evidence>
<gene>
    <name evidence="2" type="ORF">NE579_03850</name>
</gene>
<proteinExistence type="predicted"/>
<dbReference type="AlphaFoldDB" id="A0AAW5JPN3"/>
<feature type="transmembrane region" description="Helical" evidence="1">
    <location>
        <begin position="65"/>
        <end position="82"/>
    </location>
</feature>
<name>A0AAW5JPN3_9FIRM</name>
<evidence type="ECO:0000256" key="1">
    <source>
        <dbReference type="SAM" id="Phobius"/>
    </source>
</evidence>
<accession>A0AAW5JPN3</accession>
<reference evidence="2" key="1">
    <citation type="submission" date="2022-06" db="EMBL/GenBank/DDBJ databases">
        <title>Isolation of gut microbiota from human fecal samples.</title>
        <authorList>
            <person name="Pamer E.G."/>
            <person name="Barat B."/>
            <person name="Waligurski E."/>
            <person name="Medina S."/>
            <person name="Paddock L."/>
            <person name="Mostad J."/>
        </authorList>
    </citation>
    <scope>NUCLEOTIDE SEQUENCE</scope>
    <source>
        <strain evidence="2">DFI.9.91</strain>
    </source>
</reference>
<keyword evidence="1" id="KW-0812">Transmembrane</keyword>
<keyword evidence="1" id="KW-0472">Membrane</keyword>
<dbReference type="RefSeq" id="WP_256303334.1">
    <property type="nucleotide sequence ID" value="NZ_JANFYS010000005.1"/>
</dbReference>
<keyword evidence="1" id="KW-1133">Transmembrane helix</keyword>
<dbReference type="EMBL" id="JANFYS010000005">
    <property type="protein sequence ID" value="MCQ4769603.1"/>
    <property type="molecule type" value="Genomic_DNA"/>
</dbReference>
<organism evidence="2 3">
    <name type="scientific">Intestinimonas massiliensis</name>
    <name type="common">ex Afouda et al. 2020</name>
    <dbReference type="NCBI Taxonomy" id="1673721"/>
    <lineage>
        <taxon>Bacteria</taxon>
        <taxon>Bacillati</taxon>
        <taxon>Bacillota</taxon>
        <taxon>Clostridia</taxon>
        <taxon>Eubacteriales</taxon>
        <taxon>Intestinimonas</taxon>
    </lineage>
</organism>
<protein>
    <submittedName>
        <fullName evidence="2">Uncharacterized protein</fullName>
    </submittedName>
</protein>
<feature type="transmembrane region" description="Helical" evidence="1">
    <location>
        <begin position="122"/>
        <end position="145"/>
    </location>
</feature>